<accession>A0A915DL48</accession>
<dbReference type="Proteomes" id="UP000887574">
    <property type="component" value="Unplaced"/>
</dbReference>
<sequence>MPRGNERCLNGKEAQQNYQETLSRIKAITISEDVEEVQEVWECEVRAMLERDAIMKHHFDDIPNIWLLDPRNAYFGGRTGPLVLLAMASKLLKFNGRYCVTLSFCELYHGVPSGHS</sequence>
<dbReference type="WBParaSite" id="jg20509">
    <property type="protein sequence ID" value="jg20509"/>
    <property type="gene ID" value="jg20509"/>
</dbReference>
<proteinExistence type="predicted"/>
<reference evidence="2" key="1">
    <citation type="submission" date="2022-11" db="UniProtKB">
        <authorList>
            <consortium name="WormBaseParasite"/>
        </authorList>
    </citation>
    <scope>IDENTIFICATION</scope>
</reference>
<dbReference type="AlphaFoldDB" id="A0A915DL48"/>
<keyword evidence="1" id="KW-1185">Reference proteome</keyword>
<organism evidence="1 2">
    <name type="scientific">Ditylenchus dipsaci</name>
    <dbReference type="NCBI Taxonomy" id="166011"/>
    <lineage>
        <taxon>Eukaryota</taxon>
        <taxon>Metazoa</taxon>
        <taxon>Ecdysozoa</taxon>
        <taxon>Nematoda</taxon>
        <taxon>Chromadorea</taxon>
        <taxon>Rhabditida</taxon>
        <taxon>Tylenchina</taxon>
        <taxon>Tylenchomorpha</taxon>
        <taxon>Sphaerularioidea</taxon>
        <taxon>Anguinidae</taxon>
        <taxon>Anguininae</taxon>
        <taxon>Ditylenchus</taxon>
    </lineage>
</organism>
<name>A0A915DL48_9BILA</name>
<evidence type="ECO:0000313" key="2">
    <source>
        <dbReference type="WBParaSite" id="jg20509"/>
    </source>
</evidence>
<protein>
    <submittedName>
        <fullName evidence="2">Uncharacterized protein</fullName>
    </submittedName>
</protein>
<evidence type="ECO:0000313" key="1">
    <source>
        <dbReference type="Proteomes" id="UP000887574"/>
    </source>
</evidence>